<reference evidence="3" key="1">
    <citation type="submission" date="2020-10" db="EMBL/GenBank/DDBJ databases">
        <authorList>
            <person name="Gilroy R."/>
        </authorList>
    </citation>
    <scope>NUCLEOTIDE SEQUENCE</scope>
    <source>
        <strain evidence="3">17213</strain>
    </source>
</reference>
<dbReference type="SMART" id="SM00028">
    <property type="entry name" value="TPR"/>
    <property type="match status" value="3"/>
</dbReference>
<comment type="caution">
    <text evidence="3">The sequence shown here is derived from an EMBL/GenBank/DDBJ whole genome shotgun (WGS) entry which is preliminary data.</text>
</comment>
<accession>A0A9D9DB19</accession>
<dbReference type="Proteomes" id="UP000823631">
    <property type="component" value="Unassembled WGS sequence"/>
</dbReference>
<dbReference type="InterPro" id="IPR019734">
    <property type="entry name" value="TPR_rpt"/>
</dbReference>
<dbReference type="Pfam" id="PF14559">
    <property type="entry name" value="TPR_19"/>
    <property type="match status" value="1"/>
</dbReference>
<dbReference type="Pfam" id="PF13176">
    <property type="entry name" value="TPR_7"/>
    <property type="match status" value="1"/>
</dbReference>
<keyword evidence="1" id="KW-0479">Metal-binding</keyword>
<name>A0A9D9DB19_9GAMM</name>
<protein>
    <submittedName>
        <fullName evidence="3">Tetratricopeptide repeat protein</fullName>
    </submittedName>
</protein>
<evidence type="ECO:0000256" key="1">
    <source>
        <dbReference type="ARBA" id="ARBA00022723"/>
    </source>
</evidence>
<proteinExistence type="predicted"/>
<feature type="domain" description="LapB rubredoxin metal binding" evidence="2">
    <location>
        <begin position="353"/>
        <end position="380"/>
    </location>
</feature>
<dbReference type="InterPro" id="IPR041166">
    <property type="entry name" value="Rubredoxin_2"/>
</dbReference>
<dbReference type="Pfam" id="PF18073">
    <property type="entry name" value="Zn_ribbon_LapB"/>
    <property type="match status" value="1"/>
</dbReference>
<dbReference type="InterPro" id="IPR011990">
    <property type="entry name" value="TPR-like_helical_dom_sf"/>
</dbReference>
<dbReference type="GO" id="GO:0046872">
    <property type="term" value="F:metal ion binding"/>
    <property type="evidence" value="ECO:0007669"/>
    <property type="project" value="UniProtKB-KW"/>
</dbReference>
<dbReference type="SUPFAM" id="SSF81901">
    <property type="entry name" value="HCP-like"/>
    <property type="match status" value="1"/>
</dbReference>
<evidence type="ECO:0000313" key="4">
    <source>
        <dbReference type="Proteomes" id="UP000823631"/>
    </source>
</evidence>
<dbReference type="Gene3D" id="1.25.40.10">
    <property type="entry name" value="Tetratricopeptide repeat domain"/>
    <property type="match status" value="1"/>
</dbReference>
<sequence length="387" mass="43995">MIELLFLLLPLAAAYGYFMGRSSVKNKREDSKSHQNHNYIRGVEYLLNNDRELAMDRFMAYLNEADPSFETNLALGNLFRKRGEVDKAITMHTSIAANQKLDVSEHELAKLELGRDFISAGLLDRAENILLELVEIPRQRTDAARLLVRLFEQERDYKQAIEIALKYRDALGSSILSQLSQYYCEVAQSDLLLGDAPKARAGYTQALDVYPDSIRARLGLADLLLKQNKFEEAYKLIKEVSVLRSDTGLICLEYVLRCFPNKADPNLRFALDDLVRRTKSAEAMVQLTEVVELSSGRDDAELMLLNFVKEKPNLKLFSALMRLRSKESGVAANEAILQLKSLVDAQIASNHRYACHRCGFQSKMLFWQCPSCRRWDTMKPIVGLDGD</sequence>
<dbReference type="AlphaFoldDB" id="A0A9D9DB19"/>
<dbReference type="EMBL" id="JADINH010000044">
    <property type="protein sequence ID" value="MBO8415230.1"/>
    <property type="molecule type" value="Genomic_DNA"/>
</dbReference>
<evidence type="ECO:0000259" key="2">
    <source>
        <dbReference type="Pfam" id="PF18073"/>
    </source>
</evidence>
<evidence type="ECO:0000313" key="3">
    <source>
        <dbReference type="EMBL" id="MBO8415230.1"/>
    </source>
</evidence>
<reference evidence="3" key="2">
    <citation type="journal article" date="2021" name="PeerJ">
        <title>Extensive microbial diversity within the chicken gut microbiome revealed by metagenomics and culture.</title>
        <authorList>
            <person name="Gilroy R."/>
            <person name="Ravi A."/>
            <person name="Getino M."/>
            <person name="Pursley I."/>
            <person name="Horton D.L."/>
            <person name="Alikhan N.F."/>
            <person name="Baker D."/>
            <person name="Gharbi K."/>
            <person name="Hall N."/>
            <person name="Watson M."/>
            <person name="Adriaenssens E.M."/>
            <person name="Foster-Nyarko E."/>
            <person name="Jarju S."/>
            <person name="Secka A."/>
            <person name="Antonio M."/>
            <person name="Oren A."/>
            <person name="Chaudhuri R.R."/>
            <person name="La Ragione R."/>
            <person name="Hildebrand F."/>
            <person name="Pallen M.J."/>
        </authorList>
    </citation>
    <scope>NUCLEOTIDE SEQUENCE</scope>
    <source>
        <strain evidence="3">17213</strain>
    </source>
</reference>
<gene>
    <name evidence="3" type="ORF">IAB19_02480</name>
</gene>
<organism evidence="3 4">
    <name type="scientific">Candidatus Avisuccinivibrio stercorigallinarum</name>
    <dbReference type="NCBI Taxonomy" id="2840704"/>
    <lineage>
        <taxon>Bacteria</taxon>
        <taxon>Pseudomonadati</taxon>
        <taxon>Pseudomonadota</taxon>
        <taxon>Gammaproteobacteria</taxon>
        <taxon>Aeromonadales</taxon>
        <taxon>Succinivibrionaceae</taxon>
        <taxon>Succinivibrionaceae incertae sedis</taxon>
        <taxon>Candidatus Avisuccinivibrio</taxon>
    </lineage>
</organism>